<dbReference type="Proteomes" id="UP000019050">
    <property type="component" value="Unassembled WGS sequence"/>
</dbReference>
<comment type="caution">
    <text evidence="2">The sequence shown here is derived from an EMBL/GenBank/DDBJ whole genome shotgun (WGS) entry which is preliminary data.</text>
</comment>
<evidence type="ECO:0000313" key="3">
    <source>
        <dbReference type="Proteomes" id="UP000019050"/>
    </source>
</evidence>
<dbReference type="AlphaFoldDB" id="W1Q692"/>
<reference evidence="2" key="1">
    <citation type="submission" date="2013-06" db="EMBL/GenBank/DDBJ databases">
        <authorList>
            <person name="Weinstock G."/>
            <person name="Sodergren E."/>
            <person name="Clifton S."/>
            <person name="Fulton L."/>
            <person name="Fulton B."/>
            <person name="Courtney L."/>
            <person name="Fronick C."/>
            <person name="Harrison M."/>
            <person name="Strong C."/>
            <person name="Farmer C."/>
            <person name="Delahaunty K."/>
            <person name="Markovic C."/>
            <person name="Hall O."/>
            <person name="Minx P."/>
            <person name="Tomlinson C."/>
            <person name="Mitreva M."/>
            <person name="Nelson J."/>
            <person name="Hou S."/>
            <person name="Wollam A."/>
            <person name="Pepin K.H."/>
            <person name="Johnson M."/>
            <person name="Bhonagiri V."/>
            <person name="Nash W.E."/>
            <person name="Warren W."/>
            <person name="Chinwalla A."/>
            <person name="Mardis E.R."/>
            <person name="Wilson R.K."/>
        </authorList>
    </citation>
    <scope>NUCLEOTIDE SEQUENCE [LARGE SCALE GENOMIC DNA]</scope>
    <source>
        <strain evidence="2">ATCC 49176</strain>
    </source>
</reference>
<proteinExistence type="predicted"/>
<protein>
    <submittedName>
        <fullName evidence="2">Uncharacterized protein</fullName>
    </submittedName>
</protein>
<sequence>MFEGSLYDIPLGFGLGVFFVWRKPPAMLVVPESLQRGKQKDLPSGKLSVGFPTTQKEPGRYPYEKGQ</sequence>
<gene>
    <name evidence="2" type="ORF">GCWU000182_000618</name>
</gene>
<organism evidence="2 3">
    <name type="scientific">Abiotrophia defectiva ATCC 49176</name>
    <dbReference type="NCBI Taxonomy" id="592010"/>
    <lineage>
        <taxon>Bacteria</taxon>
        <taxon>Bacillati</taxon>
        <taxon>Bacillota</taxon>
        <taxon>Bacilli</taxon>
        <taxon>Lactobacillales</taxon>
        <taxon>Aerococcaceae</taxon>
        <taxon>Abiotrophia</taxon>
    </lineage>
</organism>
<dbReference type="EMBL" id="ACIN03000004">
    <property type="protein sequence ID" value="ESK65884.1"/>
    <property type="molecule type" value="Genomic_DNA"/>
</dbReference>
<dbReference type="HOGENOM" id="CLU_2802487_0_0_9"/>
<name>W1Q692_ABIDE</name>
<feature type="compositionally biased region" description="Basic and acidic residues" evidence="1">
    <location>
        <begin position="57"/>
        <end position="67"/>
    </location>
</feature>
<evidence type="ECO:0000256" key="1">
    <source>
        <dbReference type="SAM" id="MobiDB-lite"/>
    </source>
</evidence>
<accession>W1Q692</accession>
<feature type="region of interest" description="Disordered" evidence="1">
    <location>
        <begin position="34"/>
        <end position="67"/>
    </location>
</feature>
<evidence type="ECO:0000313" key="2">
    <source>
        <dbReference type="EMBL" id="ESK65884.1"/>
    </source>
</evidence>
<dbReference type="STRING" id="592010.GCWU000182_000618"/>
<keyword evidence="3" id="KW-1185">Reference proteome</keyword>